<comment type="caution">
    <text evidence="2">The sequence shown here is derived from an EMBL/GenBank/DDBJ whole genome shotgun (WGS) entry which is preliminary data.</text>
</comment>
<protein>
    <submittedName>
        <fullName evidence="2">Uncharacterized protein</fullName>
    </submittedName>
</protein>
<accession>A0AAV3PBV6</accession>
<gene>
    <name evidence="2" type="ORF">LIER_08367</name>
</gene>
<name>A0AAV3PBV6_LITER</name>
<dbReference type="AlphaFoldDB" id="A0AAV3PBV6"/>
<dbReference type="EMBL" id="BAABME010001350">
    <property type="protein sequence ID" value="GAA0149104.1"/>
    <property type="molecule type" value="Genomic_DNA"/>
</dbReference>
<dbReference type="Proteomes" id="UP001454036">
    <property type="component" value="Unassembled WGS sequence"/>
</dbReference>
<keyword evidence="3" id="KW-1185">Reference proteome</keyword>
<reference evidence="2 3" key="1">
    <citation type="submission" date="2024-01" db="EMBL/GenBank/DDBJ databases">
        <title>The complete chloroplast genome sequence of Lithospermum erythrorhizon: insights into the phylogenetic relationship among Boraginaceae species and the maternal lineages of purple gromwells.</title>
        <authorList>
            <person name="Okada T."/>
            <person name="Watanabe K."/>
        </authorList>
    </citation>
    <scope>NUCLEOTIDE SEQUENCE [LARGE SCALE GENOMIC DNA]</scope>
</reference>
<evidence type="ECO:0000256" key="1">
    <source>
        <dbReference type="SAM" id="MobiDB-lite"/>
    </source>
</evidence>
<feature type="region of interest" description="Disordered" evidence="1">
    <location>
        <begin position="1"/>
        <end position="23"/>
    </location>
</feature>
<sequence>MHETPIMEEIGENSKKNRERPMPKKSFANLFRGNRHPYKGFSFDYTKPIDGMVELEEDDVEPIEEK</sequence>
<feature type="compositionally biased region" description="Basic and acidic residues" evidence="1">
    <location>
        <begin position="12"/>
        <end position="22"/>
    </location>
</feature>
<proteinExistence type="predicted"/>
<organism evidence="2 3">
    <name type="scientific">Lithospermum erythrorhizon</name>
    <name type="common">Purple gromwell</name>
    <name type="synonym">Lithospermum officinale var. erythrorhizon</name>
    <dbReference type="NCBI Taxonomy" id="34254"/>
    <lineage>
        <taxon>Eukaryota</taxon>
        <taxon>Viridiplantae</taxon>
        <taxon>Streptophyta</taxon>
        <taxon>Embryophyta</taxon>
        <taxon>Tracheophyta</taxon>
        <taxon>Spermatophyta</taxon>
        <taxon>Magnoliopsida</taxon>
        <taxon>eudicotyledons</taxon>
        <taxon>Gunneridae</taxon>
        <taxon>Pentapetalae</taxon>
        <taxon>asterids</taxon>
        <taxon>lamiids</taxon>
        <taxon>Boraginales</taxon>
        <taxon>Boraginaceae</taxon>
        <taxon>Boraginoideae</taxon>
        <taxon>Lithospermeae</taxon>
        <taxon>Lithospermum</taxon>
    </lineage>
</organism>
<evidence type="ECO:0000313" key="3">
    <source>
        <dbReference type="Proteomes" id="UP001454036"/>
    </source>
</evidence>
<evidence type="ECO:0000313" key="2">
    <source>
        <dbReference type="EMBL" id="GAA0149104.1"/>
    </source>
</evidence>